<proteinExistence type="predicted"/>
<evidence type="ECO:0000256" key="1">
    <source>
        <dbReference type="SAM" id="Coils"/>
    </source>
</evidence>
<dbReference type="AlphaFoldDB" id="A0AAU9ILR1"/>
<evidence type="ECO:0000313" key="2">
    <source>
        <dbReference type="EMBL" id="CAG9313093.1"/>
    </source>
</evidence>
<sequence length="219" mass="25820">MNDQEIMALPPEERLKLYVEQLQESRRKHQQEKEEAKAKKIEEKKREKFLKKQKEDKFTINPKSRPVFKLGERCTPEAFDNKTATYLPRSDLTATELYHTAHFIPRSYKYPEVPFRLTCNNGDEFGHPKSSLLTNSGKQLVQTNIAKFEKEVEHRREEEMKPKIVHFGPRWEPSKTHGGSFSVPPTDDYHLYAQNIKPKYFQSKPMLRTSRYGGLFSYP</sequence>
<dbReference type="EMBL" id="CAJZBQ010000010">
    <property type="protein sequence ID" value="CAG9313093.1"/>
    <property type="molecule type" value="Genomic_DNA"/>
</dbReference>
<evidence type="ECO:0000313" key="3">
    <source>
        <dbReference type="Proteomes" id="UP001162131"/>
    </source>
</evidence>
<feature type="coiled-coil region" evidence="1">
    <location>
        <begin position="12"/>
        <end position="53"/>
    </location>
</feature>
<protein>
    <submittedName>
        <fullName evidence="2">Uncharacterized protein</fullName>
    </submittedName>
</protein>
<comment type="caution">
    <text evidence="2">The sequence shown here is derived from an EMBL/GenBank/DDBJ whole genome shotgun (WGS) entry which is preliminary data.</text>
</comment>
<accession>A0AAU9ILR1</accession>
<reference evidence="2" key="1">
    <citation type="submission" date="2021-09" db="EMBL/GenBank/DDBJ databases">
        <authorList>
            <consortium name="AG Swart"/>
            <person name="Singh M."/>
            <person name="Singh A."/>
            <person name="Seah K."/>
            <person name="Emmerich C."/>
        </authorList>
    </citation>
    <scope>NUCLEOTIDE SEQUENCE</scope>
    <source>
        <strain evidence="2">ATCC30299</strain>
    </source>
</reference>
<name>A0AAU9ILR1_9CILI</name>
<keyword evidence="1" id="KW-0175">Coiled coil</keyword>
<organism evidence="2 3">
    <name type="scientific">Blepharisma stoltei</name>
    <dbReference type="NCBI Taxonomy" id="1481888"/>
    <lineage>
        <taxon>Eukaryota</taxon>
        <taxon>Sar</taxon>
        <taxon>Alveolata</taxon>
        <taxon>Ciliophora</taxon>
        <taxon>Postciliodesmatophora</taxon>
        <taxon>Heterotrichea</taxon>
        <taxon>Heterotrichida</taxon>
        <taxon>Blepharismidae</taxon>
        <taxon>Blepharisma</taxon>
    </lineage>
</organism>
<gene>
    <name evidence="2" type="ORF">BSTOLATCC_MIC8372</name>
</gene>
<dbReference type="Proteomes" id="UP001162131">
    <property type="component" value="Unassembled WGS sequence"/>
</dbReference>
<keyword evidence="3" id="KW-1185">Reference proteome</keyword>